<evidence type="ECO:0000313" key="1">
    <source>
        <dbReference type="EMBL" id="OQD58029.1"/>
    </source>
</evidence>
<keyword evidence="2" id="KW-1185">Reference proteome</keyword>
<dbReference type="Proteomes" id="UP000191661">
    <property type="component" value="Unassembled WGS sequence"/>
</dbReference>
<dbReference type="RefSeq" id="WP_080461120.1">
    <property type="nucleotide sequence ID" value="NZ_JXMW01000030.1"/>
</dbReference>
<accession>A0A1V6N018</accession>
<reference evidence="1 2" key="1">
    <citation type="submission" date="2014-12" db="EMBL/GenBank/DDBJ databases">
        <title>Genome sequence of Methanobrevibacter arboriphilicus DH1, DSM1125.</title>
        <authorList>
            <person name="Poehlein A."/>
            <person name="Thauer R.K."/>
            <person name="Seedorf H."/>
            <person name="Daniel R."/>
        </authorList>
    </citation>
    <scope>NUCLEOTIDE SEQUENCE [LARGE SCALE GENOMIC DNA]</scope>
    <source>
        <strain evidence="1 2">DH1</strain>
    </source>
</reference>
<evidence type="ECO:0008006" key="3">
    <source>
        <dbReference type="Google" id="ProtNLM"/>
    </source>
</evidence>
<organism evidence="1 2">
    <name type="scientific">Methanobrevibacter arboriphilus JCM 13429 = DSM 1125</name>
    <dbReference type="NCBI Taxonomy" id="1300164"/>
    <lineage>
        <taxon>Archaea</taxon>
        <taxon>Methanobacteriati</taxon>
        <taxon>Methanobacteriota</taxon>
        <taxon>Methanomada group</taxon>
        <taxon>Methanobacteria</taxon>
        <taxon>Methanobacteriales</taxon>
        <taxon>Methanobacteriaceae</taxon>
        <taxon>Methanobrevibacter</taxon>
    </lineage>
</organism>
<evidence type="ECO:0000313" key="2">
    <source>
        <dbReference type="Proteomes" id="UP000191661"/>
    </source>
</evidence>
<dbReference type="Gene3D" id="2.60.40.10">
    <property type="entry name" value="Immunoglobulins"/>
    <property type="match status" value="1"/>
</dbReference>
<dbReference type="InterPro" id="IPR013783">
    <property type="entry name" value="Ig-like_fold"/>
</dbReference>
<dbReference type="AlphaFoldDB" id="A0A1V6N018"/>
<comment type="caution">
    <text evidence="1">The sequence shown here is derived from an EMBL/GenBank/DDBJ whole genome shotgun (WGS) entry which is preliminary data.</text>
</comment>
<dbReference type="EMBL" id="JXMW01000030">
    <property type="protein sequence ID" value="OQD58029.1"/>
    <property type="molecule type" value="Genomic_DNA"/>
</dbReference>
<sequence>MKKNNRRTHGILIILGIFMVLFSVSSVNAANSTHIVVDKISDTTENGYVNIRATIYDENNNTLSGKMIDFSINGGHCNGHIVSDENGVSGMYNYFVQQSGKNTVNVSFAGDSEYSSSYAIATFNAISPNNQNNTTSDNKNITKNITKNVTNTPDKKIVKTSLKVKNGYATSKGKLALKSIFNNLGPNKKTFLVTYKVPKGLTYKKPLVSKGVKFVYNKKTRIVTLKIKNLKVGSKNSAKVILRFNAKKGAYKFIPSVIKTSGLKTISNNKIKAVVRR</sequence>
<gene>
    <name evidence="1" type="ORF">MBBAR_30c00290</name>
</gene>
<dbReference type="OrthoDB" id="77389at2157"/>
<protein>
    <recommendedName>
        <fullName evidence="3">Adhesin-like protein</fullName>
    </recommendedName>
</protein>
<name>A0A1V6N018_METAZ</name>
<proteinExistence type="predicted"/>